<sequence>MPEVQELNQALPLQLTASGQWRLAPGHYQGNFRISSAMVLYCEPGAVLDGSGQGTVLSIDAPDVQVHGCELRGAGHDLTAMDAAIFIQHQANVAVVANNHIVGSGFGIWADGSKDVQIHHNVIEGDDSLRSQDRGNGIHLYAVSGASVVGNRVSQTRDGIYIDTSNHNHLQNNQLTDLRYGIHYMFSNNNQVVGNLTRNTRTGYALMQSRQLTVTGNRSENDQNYGILMNYITYSTLSGNEVSRVRSGSTGDSMIQGAEGKALFIYNSVFNRIVANRFSDSALGIHLTAGSEDNEISANSFIGNRQQVKYVATRTQEWSKDGLGNYWSDYLGWDRNANGLGDVPYEPNDNIDRLVWMYPQMKLLMHSPAIELLRWVQAMFPVVKSPGVRDSFPLMAGYQQDEQNESR</sequence>
<dbReference type="InterPro" id="IPR006633">
    <property type="entry name" value="Carb-bd_sugar_hydrolysis-dom"/>
</dbReference>
<dbReference type="Gene3D" id="2.160.20.10">
    <property type="entry name" value="Single-stranded right-handed beta-helix, Pectin lyase-like"/>
    <property type="match status" value="1"/>
</dbReference>
<dbReference type="SMART" id="SM00722">
    <property type="entry name" value="CASH"/>
    <property type="match status" value="2"/>
</dbReference>
<dbReference type="InterPro" id="IPR026464">
    <property type="entry name" value="NosD_copper_fam"/>
</dbReference>
<gene>
    <name evidence="2" type="ORF">GCM10009092_11060</name>
</gene>
<dbReference type="InterPro" id="IPR011050">
    <property type="entry name" value="Pectin_lyase_fold/virulence"/>
</dbReference>
<dbReference type="InterPro" id="IPR012334">
    <property type="entry name" value="Pectin_lyas_fold"/>
</dbReference>
<feature type="domain" description="Carbohydrate-binding/sugar hydrolysis" evidence="1">
    <location>
        <begin position="23"/>
        <end position="163"/>
    </location>
</feature>
<dbReference type="Pfam" id="PF05048">
    <property type="entry name" value="NosD"/>
    <property type="match status" value="1"/>
</dbReference>
<evidence type="ECO:0000313" key="2">
    <source>
        <dbReference type="EMBL" id="GAA0348456.1"/>
    </source>
</evidence>
<dbReference type="Proteomes" id="UP001501757">
    <property type="component" value="Unassembled WGS sequence"/>
</dbReference>
<reference evidence="2 3" key="1">
    <citation type="journal article" date="2019" name="Int. J. Syst. Evol. Microbiol.">
        <title>The Global Catalogue of Microorganisms (GCM) 10K type strain sequencing project: providing services to taxonomists for standard genome sequencing and annotation.</title>
        <authorList>
            <consortium name="The Broad Institute Genomics Platform"/>
            <consortium name="The Broad Institute Genome Sequencing Center for Infectious Disease"/>
            <person name="Wu L."/>
            <person name="Ma J."/>
        </authorList>
    </citation>
    <scope>NUCLEOTIDE SEQUENCE [LARGE SCALE GENOMIC DNA]</scope>
    <source>
        <strain evidence="2 3">JCM 13378</strain>
    </source>
</reference>
<dbReference type="SUPFAM" id="SSF51126">
    <property type="entry name" value="Pectin lyase-like"/>
    <property type="match status" value="1"/>
</dbReference>
<dbReference type="NCBIfam" id="TIGR04247">
    <property type="entry name" value="NosD_copper_fam"/>
    <property type="match status" value="1"/>
</dbReference>
<dbReference type="NCBIfam" id="TIGR03804">
    <property type="entry name" value="para_beta_helix"/>
    <property type="match status" value="3"/>
</dbReference>
<dbReference type="EMBL" id="BAAAEI010000006">
    <property type="protein sequence ID" value="GAA0348456.1"/>
    <property type="molecule type" value="Genomic_DNA"/>
</dbReference>
<evidence type="ECO:0000313" key="3">
    <source>
        <dbReference type="Proteomes" id="UP001501757"/>
    </source>
</evidence>
<keyword evidence="3" id="KW-1185">Reference proteome</keyword>
<dbReference type="InterPro" id="IPR022441">
    <property type="entry name" value="Para_beta_helix_rpt-2"/>
</dbReference>
<organism evidence="2 3">
    <name type="scientific">Bowmanella denitrificans</name>
    <dbReference type="NCBI Taxonomy" id="366582"/>
    <lineage>
        <taxon>Bacteria</taxon>
        <taxon>Pseudomonadati</taxon>
        <taxon>Pseudomonadota</taxon>
        <taxon>Gammaproteobacteria</taxon>
        <taxon>Alteromonadales</taxon>
        <taxon>Alteromonadaceae</taxon>
        <taxon>Bowmanella</taxon>
    </lineage>
</organism>
<proteinExistence type="predicted"/>
<protein>
    <submittedName>
        <fullName evidence="2">Nitrous oxide reductase family maturation protein NosD</fullName>
    </submittedName>
</protein>
<accession>A0ABN0WWJ8</accession>
<feature type="domain" description="Carbohydrate-binding/sugar hydrolysis" evidence="1">
    <location>
        <begin position="169"/>
        <end position="343"/>
    </location>
</feature>
<name>A0ABN0WWJ8_9ALTE</name>
<dbReference type="InterPro" id="IPR006626">
    <property type="entry name" value="PbH1"/>
</dbReference>
<comment type="caution">
    <text evidence="2">The sequence shown here is derived from an EMBL/GenBank/DDBJ whole genome shotgun (WGS) entry which is preliminary data.</text>
</comment>
<dbReference type="InterPro" id="IPR007742">
    <property type="entry name" value="NosD_dom"/>
</dbReference>
<evidence type="ECO:0000259" key="1">
    <source>
        <dbReference type="SMART" id="SM00722"/>
    </source>
</evidence>
<dbReference type="SMART" id="SM00710">
    <property type="entry name" value="PbH1"/>
    <property type="match status" value="8"/>
</dbReference>